<dbReference type="PROSITE" id="PS50235">
    <property type="entry name" value="USP_3"/>
    <property type="match status" value="1"/>
</dbReference>
<comment type="similarity">
    <text evidence="6">Belongs to the peptidase C19 family.</text>
</comment>
<dbReference type="SUPFAM" id="SSF57850">
    <property type="entry name" value="RING/U-box"/>
    <property type="match status" value="1"/>
</dbReference>
<dbReference type="InterPro" id="IPR018200">
    <property type="entry name" value="USP_CS"/>
</dbReference>
<dbReference type="RefSeq" id="XP_055868035.1">
    <property type="nucleotide sequence ID" value="XM_056012060.1"/>
</dbReference>
<evidence type="ECO:0000256" key="1">
    <source>
        <dbReference type="ARBA" id="ARBA00000707"/>
    </source>
</evidence>
<dbReference type="OMA" id="CYECENI"/>
<feature type="domain" description="USP" evidence="8">
    <location>
        <begin position="168"/>
        <end position="448"/>
    </location>
</feature>
<dbReference type="Proteomes" id="UP001165740">
    <property type="component" value="Chromosome 1"/>
</dbReference>
<dbReference type="InterPro" id="IPR028889">
    <property type="entry name" value="USP"/>
</dbReference>
<dbReference type="GO" id="GO:0008270">
    <property type="term" value="F:zinc ion binding"/>
    <property type="evidence" value="ECO:0007669"/>
    <property type="project" value="UniProtKB-KW"/>
</dbReference>
<dbReference type="InterPro" id="IPR001394">
    <property type="entry name" value="Peptidase_C19_UCH"/>
</dbReference>
<keyword evidence="6" id="KW-0378">Hydrolase</keyword>
<dbReference type="InterPro" id="IPR018957">
    <property type="entry name" value="Znf_C3HC4_RING-type"/>
</dbReference>
<dbReference type="SMART" id="SM00184">
    <property type="entry name" value="RING"/>
    <property type="match status" value="1"/>
</dbReference>
<dbReference type="Pfam" id="PF00443">
    <property type="entry name" value="UCH"/>
    <property type="match status" value="1"/>
</dbReference>
<comment type="catalytic activity">
    <reaction evidence="1 6">
        <text>Thiol-dependent hydrolysis of ester, thioester, amide, peptide and isopeptide bonds formed by the C-terminal Gly of ubiquitin (a 76-residue protein attached to proteins as an intracellular targeting signal).</text>
        <dbReference type="EC" id="3.4.19.12"/>
    </reaction>
</comment>
<dbReference type="GO" id="GO:0004843">
    <property type="term" value="F:cysteine-type deubiquitinase activity"/>
    <property type="evidence" value="ECO:0007669"/>
    <property type="project" value="UniProtKB-UniRule"/>
</dbReference>
<reference evidence="10" key="1">
    <citation type="submission" date="2025-08" db="UniProtKB">
        <authorList>
            <consortium name="RefSeq"/>
        </authorList>
    </citation>
    <scope>IDENTIFICATION</scope>
</reference>
<evidence type="ECO:0000259" key="7">
    <source>
        <dbReference type="PROSITE" id="PS50089"/>
    </source>
</evidence>
<evidence type="ECO:0000256" key="5">
    <source>
        <dbReference type="PROSITE-ProRule" id="PRU00175"/>
    </source>
</evidence>
<dbReference type="PROSITE" id="PS00972">
    <property type="entry name" value="USP_1"/>
    <property type="match status" value="1"/>
</dbReference>
<dbReference type="CDD" id="cd02674">
    <property type="entry name" value="Peptidase_C19R"/>
    <property type="match status" value="1"/>
</dbReference>
<dbReference type="PROSITE" id="PS50089">
    <property type="entry name" value="ZF_RING_2"/>
    <property type="match status" value="1"/>
</dbReference>
<evidence type="ECO:0000256" key="6">
    <source>
        <dbReference type="RuleBase" id="RU366025"/>
    </source>
</evidence>
<keyword evidence="3 5" id="KW-0863">Zinc-finger</keyword>
<dbReference type="AlphaFoldDB" id="A0A9W2YZ71"/>
<feature type="domain" description="RING-type" evidence="7">
    <location>
        <begin position="54"/>
        <end position="97"/>
    </location>
</feature>
<name>A0A9W2YZ71_BIOGL</name>
<dbReference type="Gene3D" id="3.30.40.10">
    <property type="entry name" value="Zinc/RING finger domain, C3HC4 (zinc finger)"/>
    <property type="match status" value="1"/>
</dbReference>
<dbReference type="SUPFAM" id="SSF54001">
    <property type="entry name" value="Cysteine proteinases"/>
    <property type="match status" value="1"/>
</dbReference>
<keyword evidence="6" id="KW-0833">Ubl conjugation pathway</keyword>
<dbReference type="InterPro" id="IPR050185">
    <property type="entry name" value="Ub_carboxyl-term_hydrolase"/>
</dbReference>
<dbReference type="GO" id="GO:0006508">
    <property type="term" value="P:proteolysis"/>
    <property type="evidence" value="ECO:0007669"/>
    <property type="project" value="UniProtKB-KW"/>
</dbReference>
<dbReference type="GO" id="GO:0016579">
    <property type="term" value="P:protein deubiquitination"/>
    <property type="evidence" value="ECO:0007669"/>
    <property type="project" value="InterPro"/>
</dbReference>
<accession>A0A9W2YZ71</accession>
<sequence>MLQRMSYKESKRKRAQTCVKYAKLVLSNKSLRNENRMLKKVVNDFENVFRTITCPKCKGPFSQRGFMSPRMLTCGHTSCQNCYKTTKTTGVSCPLCQKITTVKSKKPPINLYLIDMMEKIGKIILTTKKKSKLINTSKSSSVTDDQLKNRNELSPPAKMAKFSQLTLTGLENLGNTCFMNACIQIMNATTPFSCLFLDDSIAQYKSKICKESLVEEFGKIVRCIRTHKYAFIAPRNFKVLISRYGFESDCQHDCQELLTSLLNHFHDEFKGEIKNETQCITCTKKSVASQEFFILNLPIPNSTKCSLNDCFKEFLKIERLGKRSKWNCSSCNAPREAEIRTELTKMPPIFIIALNRFKFGSGLCRKNNNLVTFPLDLFLPSGAEKKKKQYHLYGVINHFGSLNQGHYTASIFNDGVDKWINFDDKVIHEMSSLDIVTKSAYILFYALLPLATTEK</sequence>
<dbReference type="Pfam" id="PF00097">
    <property type="entry name" value="zf-C3HC4"/>
    <property type="match status" value="1"/>
</dbReference>
<dbReference type="Gene3D" id="3.90.70.10">
    <property type="entry name" value="Cysteine proteinases"/>
    <property type="match status" value="1"/>
</dbReference>
<dbReference type="PANTHER" id="PTHR21646">
    <property type="entry name" value="UBIQUITIN CARBOXYL-TERMINAL HYDROLASE"/>
    <property type="match status" value="1"/>
</dbReference>
<evidence type="ECO:0000256" key="3">
    <source>
        <dbReference type="ARBA" id="ARBA00022771"/>
    </source>
</evidence>
<keyword evidence="9" id="KW-1185">Reference proteome</keyword>
<gene>
    <name evidence="10" type="primary">LOC129923075</name>
</gene>
<evidence type="ECO:0000259" key="8">
    <source>
        <dbReference type="PROSITE" id="PS50235"/>
    </source>
</evidence>
<dbReference type="InterPro" id="IPR013083">
    <property type="entry name" value="Znf_RING/FYVE/PHD"/>
</dbReference>
<keyword evidence="2" id="KW-0479">Metal-binding</keyword>
<proteinExistence type="inferred from homology"/>
<dbReference type="GeneID" id="129923075"/>
<dbReference type="EC" id="3.4.19.12" evidence="6"/>
<keyword evidence="4" id="KW-0862">Zinc</keyword>
<evidence type="ECO:0000313" key="9">
    <source>
        <dbReference type="Proteomes" id="UP001165740"/>
    </source>
</evidence>
<organism evidence="9 10">
    <name type="scientific">Biomphalaria glabrata</name>
    <name type="common">Bloodfluke planorb</name>
    <name type="synonym">Freshwater snail</name>
    <dbReference type="NCBI Taxonomy" id="6526"/>
    <lineage>
        <taxon>Eukaryota</taxon>
        <taxon>Metazoa</taxon>
        <taxon>Spiralia</taxon>
        <taxon>Lophotrochozoa</taxon>
        <taxon>Mollusca</taxon>
        <taxon>Gastropoda</taxon>
        <taxon>Heterobranchia</taxon>
        <taxon>Euthyneura</taxon>
        <taxon>Panpulmonata</taxon>
        <taxon>Hygrophila</taxon>
        <taxon>Lymnaeoidea</taxon>
        <taxon>Planorbidae</taxon>
        <taxon>Biomphalaria</taxon>
    </lineage>
</organism>
<evidence type="ECO:0000256" key="4">
    <source>
        <dbReference type="ARBA" id="ARBA00022833"/>
    </source>
</evidence>
<keyword evidence="6" id="KW-0645">Protease</keyword>
<dbReference type="PROSITE" id="PS00973">
    <property type="entry name" value="USP_2"/>
    <property type="match status" value="1"/>
</dbReference>
<keyword evidence="6" id="KW-0788">Thiol protease</keyword>
<dbReference type="InterPro" id="IPR001841">
    <property type="entry name" value="Znf_RING"/>
</dbReference>
<protein>
    <recommendedName>
        <fullName evidence="6">Ubiquitin carboxyl-terminal hydrolase</fullName>
        <ecNumber evidence="6">3.4.19.12</ecNumber>
    </recommendedName>
</protein>
<dbReference type="OrthoDB" id="265776at2759"/>
<dbReference type="InterPro" id="IPR038765">
    <property type="entry name" value="Papain-like_cys_pep_sf"/>
</dbReference>
<evidence type="ECO:0000256" key="2">
    <source>
        <dbReference type="ARBA" id="ARBA00022723"/>
    </source>
</evidence>
<evidence type="ECO:0000313" key="10">
    <source>
        <dbReference type="RefSeq" id="XP_055868035.1"/>
    </source>
</evidence>